<dbReference type="EMBL" id="CAXDID020000204">
    <property type="protein sequence ID" value="CAL6054959.1"/>
    <property type="molecule type" value="Genomic_DNA"/>
</dbReference>
<organism evidence="2">
    <name type="scientific">Hexamita inflata</name>
    <dbReference type="NCBI Taxonomy" id="28002"/>
    <lineage>
        <taxon>Eukaryota</taxon>
        <taxon>Metamonada</taxon>
        <taxon>Diplomonadida</taxon>
        <taxon>Hexamitidae</taxon>
        <taxon>Hexamitinae</taxon>
        <taxon>Hexamita</taxon>
    </lineage>
</organism>
<reference evidence="3 4" key="2">
    <citation type="submission" date="2024-07" db="EMBL/GenBank/DDBJ databases">
        <authorList>
            <person name="Akdeniz Z."/>
        </authorList>
    </citation>
    <scope>NUCLEOTIDE SEQUENCE [LARGE SCALE GENOMIC DNA]</scope>
</reference>
<name>A0AA86NIV0_9EUKA</name>
<accession>A0AA86NIV0</accession>
<proteinExistence type="predicted"/>
<keyword evidence="1" id="KW-1133">Transmembrane helix</keyword>
<feature type="transmembrane region" description="Helical" evidence="1">
    <location>
        <begin position="145"/>
        <end position="164"/>
    </location>
</feature>
<sequence>MLLHLEEAPSEERVNARFFCAFIGFRASLGLFLLGRQVLFSLFQDIFNVLDFLQRFNFLLEYSAMIFRYEISLEEGLHNNHQVGLYLRDLHVCVVFCVVLYNIFKFAAQSFLVQFGLKLFFRDHLSNFASLLFNLTQRLHVSFDFNVLLGKIGFYLTFNFYVLVSQKFKSFHAKVFSFNWSLGSLLGLGLFQNIYQILNVKQEIAAGQGFFHIEEINITTTITLSTWNTLNYNDYKHSLKFHFFYKFSLTPVFQRRVRLLLYGRFMSHIALIQTFNKILSIISIIITDLAFIILGMKIVLGHNKMLCC</sequence>
<feature type="transmembrane region" description="Helical" evidence="1">
    <location>
        <begin position="16"/>
        <end position="34"/>
    </location>
</feature>
<evidence type="ECO:0000256" key="1">
    <source>
        <dbReference type="SAM" id="Phobius"/>
    </source>
</evidence>
<dbReference type="AlphaFoldDB" id="A0AA86NIV0"/>
<gene>
    <name evidence="3" type="ORF">HINF_LOCUS46316</name>
    <name evidence="2" type="ORF">HINF_LOCUS8487</name>
</gene>
<feature type="transmembrane region" description="Helical" evidence="1">
    <location>
        <begin position="85"/>
        <end position="104"/>
    </location>
</feature>
<dbReference type="Proteomes" id="UP001642409">
    <property type="component" value="Unassembled WGS sequence"/>
</dbReference>
<dbReference type="EMBL" id="CATOUU010000204">
    <property type="protein sequence ID" value="CAI9920842.1"/>
    <property type="molecule type" value="Genomic_DNA"/>
</dbReference>
<reference evidence="2" key="1">
    <citation type="submission" date="2023-06" db="EMBL/GenBank/DDBJ databases">
        <authorList>
            <person name="Kurt Z."/>
        </authorList>
    </citation>
    <scope>NUCLEOTIDE SEQUENCE</scope>
</reference>
<feature type="transmembrane region" description="Helical" evidence="1">
    <location>
        <begin position="176"/>
        <end position="195"/>
    </location>
</feature>
<comment type="caution">
    <text evidence="2">The sequence shown here is derived from an EMBL/GenBank/DDBJ whole genome shotgun (WGS) entry which is preliminary data.</text>
</comment>
<evidence type="ECO:0000313" key="3">
    <source>
        <dbReference type="EMBL" id="CAL6054959.1"/>
    </source>
</evidence>
<keyword evidence="4" id="KW-1185">Reference proteome</keyword>
<evidence type="ECO:0000313" key="4">
    <source>
        <dbReference type="Proteomes" id="UP001642409"/>
    </source>
</evidence>
<keyword evidence="1" id="KW-0812">Transmembrane</keyword>
<feature type="transmembrane region" description="Helical" evidence="1">
    <location>
        <begin position="278"/>
        <end position="300"/>
    </location>
</feature>
<evidence type="ECO:0000313" key="2">
    <source>
        <dbReference type="EMBL" id="CAI9920842.1"/>
    </source>
</evidence>
<keyword evidence="1" id="KW-0472">Membrane</keyword>
<protein>
    <submittedName>
        <fullName evidence="3">Hypothetical_protein</fullName>
    </submittedName>
</protein>